<comment type="caution">
    <text evidence="3">The sequence shown here is derived from an EMBL/GenBank/DDBJ whole genome shotgun (WGS) entry which is preliminary data.</text>
</comment>
<accession>A0AAV7DVA5</accession>
<sequence length="280" mass="31614">MMLRSSSSPVLASMNEAVRVPNLPRTPCNNAFNPLPPLSQTALPRKTHLTRAISSDYLNLMFPPLISSQADSPVMFRDLRPLSDPPRPSPLPATKDPEDVDAEDLDFTFSVPTFSEVDIVEGKEVAVLGLFDLWNGTETGDSGPTKHPATATMYIGLGTTDRIPTTRRSEGTENQKLERHYEKIVEENPYNALVLRNYAQFLHKRKGDYRKAEEFYSRAILADPSDGEILSDYAILRWEEHRDDEMTKGFFERALELSPRNSHILAAYALFMWEANGRNI</sequence>
<dbReference type="AlphaFoldDB" id="A0AAV7DVA5"/>
<evidence type="ECO:0000313" key="4">
    <source>
        <dbReference type="Proteomes" id="UP000825729"/>
    </source>
</evidence>
<dbReference type="PANTHER" id="PTHR26312">
    <property type="entry name" value="TETRATRICOPEPTIDE REPEAT PROTEIN 5"/>
    <property type="match status" value="1"/>
</dbReference>
<dbReference type="EMBL" id="JAINDJ010000008">
    <property type="protein sequence ID" value="KAG9439412.1"/>
    <property type="molecule type" value="Genomic_DNA"/>
</dbReference>
<dbReference type="Pfam" id="PF25474">
    <property type="entry name" value="TPR_TmcB"/>
    <property type="match status" value="1"/>
</dbReference>
<evidence type="ECO:0000256" key="1">
    <source>
        <dbReference type="SAM" id="MobiDB-lite"/>
    </source>
</evidence>
<dbReference type="PANTHER" id="PTHR26312:SF222">
    <property type="entry name" value="EXPRESSED PROTEIN"/>
    <property type="match status" value="1"/>
</dbReference>
<dbReference type="Proteomes" id="UP000825729">
    <property type="component" value="Unassembled WGS sequence"/>
</dbReference>
<dbReference type="SUPFAM" id="SSF48452">
    <property type="entry name" value="TPR-like"/>
    <property type="match status" value="1"/>
</dbReference>
<organism evidence="3 4">
    <name type="scientific">Aristolochia fimbriata</name>
    <name type="common">White veined hardy Dutchman's pipe vine</name>
    <dbReference type="NCBI Taxonomy" id="158543"/>
    <lineage>
        <taxon>Eukaryota</taxon>
        <taxon>Viridiplantae</taxon>
        <taxon>Streptophyta</taxon>
        <taxon>Embryophyta</taxon>
        <taxon>Tracheophyta</taxon>
        <taxon>Spermatophyta</taxon>
        <taxon>Magnoliopsida</taxon>
        <taxon>Magnoliidae</taxon>
        <taxon>Piperales</taxon>
        <taxon>Aristolochiaceae</taxon>
        <taxon>Aristolochia</taxon>
    </lineage>
</organism>
<reference evidence="3 4" key="1">
    <citation type="submission" date="2021-07" db="EMBL/GenBank/DDBJ databases">
        <title>The Aristolochia fimbriata genome: insights into angiosperm evolution, floral development and chemical biosynthesis.</title>
        <authorList>
            <person name="Jiao Y."/>
        </authorList>
    </citation>
    <scope>NUCLEOTIDE SEQUENCE [LARGE SCALE GENOMIC DNA]</scope>
    <source>
        <strain evidence="3">IBCAS-2021</strain>
        <tissue evidence="3">Leaf</tissue>
    </source>
</reference>
<feature type="domain" description="TmcB/TmcC TPR repeats" evidence="2">
    <location>
        <begin position="174"/>
        <end position="221"/>
    </location>
</feature>
<protein>
    <recommendedName>
        <fullName evidence="2">TmcB/TmcC TPR repeats domain-containing protein</fullName>
    </recommendedName>
</protein>
<dbReference type="Gene3D" id="1.25.40.10">
    <property type="entry name" value="Tetratricopeptide repeat domain"/>
    <property type="match status" value="1"/>
</dbReference>
<gene>
    <name evidence="3" type="ORF">H6P81_019577</name>
</gene>
<evidence type="ECO:0000313" key="3">
    <source>
        <dbReference type="EMBL" id="KAG9439412.1"/>
    </source>
</evidence>
<dbReference type="InterPro" id="IPR011990">
    <property type="entry name" value="TPR-like_helical_dom_sf"/>
</dbReference>
<feature type="region of interest" description="Disordered" evidence="1">
    <location>
        <begin position="76"/>
        <end position="100"/>
    </location>
</feature>
<proteinExistence type="predicted"/>
<name>A0AAV7DVA5_ARIFI</name>
<dbReference type="InterPro" id="IPR057352">
    <property type="entry name" value="TPR_TmcB/C"/>
</dbReference>
<evidence type="ECO:0000259" key="2">
    <source>
        <dbReference type="Pfam" id="PF25474"/>
    </source>
</evidence>
<keyword evidence="4" id="KW-1185">Reference proteome</keyword>